<comment type="caution">
    <text evidence="2">The sequence shown here is derived from an EMBL/GenBank/DDBJ whole genome shotgun (WGS) entry which is preliminary data.</text>
</comment>
<gene>
    <name evidence="2" type="ORF">ISALK_03975</name>
</gene>
<dbReference type="Pfam" id="PF24686">
    <property type="entry name" value="FLQE3_permease"/>
    <property type="match status" value="1"/>
</dbReference>
<feature type="transmembrane region" description="Helical" evidence="1">
    <location>
        <begin position="21"/>
        <end position="40"/>
    </location>
</feature>
<accession>A0AA43XJF8</accession>
<reference evidence="2 3" key="1">
    <citation type="submission" date="2019-04" db="EMBL/GenBank/DDBJ databases">
        <title>Isachenkonia alkalipeptolytica gen. nov. sp. nov. a new anaerobic, alkiliphilic organothrophic bacterium capable to reduce synthesized ferrihydrite isolated from a soda lake.</title>
        <authorList>
            <person name="Toshchakov S.V."/>
            <person name="Zavarzina D.G."/>
            <person name="Zhilina T.N."/>
            <person name="Kostrikina N.A."/>
            <person name="Kublanov I.V."/>
        </authorList>
    </citation>
    <scope>NUCLEOTIDE SEQUENCE [LARGE SCALE GENOMIC DNA]</scope>
    <source>
        <strain evidence="2 3">Z-1701</strain>
    </source>
</reference>
<evidence type="ECO:0000313" key="2">
    <source>
        <dbReference type="EMBL" id="NBG87652.1"/>
    </source>
</evidence>
<keyword evidence="1" id="KW-0472">Membrane</keyword>
<keyword evidence="1" id="KW-0812">Transmembrane</keyword>
<name>A0AA43XJF8_9CLOT</name>
<evidence type="ECO:0000313" key="3">
    <source>
        <dbReference type="Proteomes" id="UP000449710"/>
    </source>
</evidence>
<feature type="transmembrane region" description="Helical" evidence="1">
    <location>
        <begin position="212"/>
        <end position="230"/>
    </location>
</feature>
<protein>
    <submittedName>
        <fullName evidence="2">ABC transporter permease</fullName>
    </submittedName>
</protein>
<feature type="transmembrane region" description="Helical" evidence="1">
    <location>
        <begin position="160"/>
        <end position="192"/>
    </location>
</feature>
<dbReference type="InterPro" id="IPR056926">
    <property type="entry name" value="FLQE3_permease"/>
</dbReference>
<organism evidence="2 3">
    <name type="scientific">Isachenkonia alkalipeptolytica</name>
    <dbReference type="NCBI Taxonomy" id="2565777"/>
    <lineage>
        <taxon>Bacteria</taxon>
        <taxon>Bacillati</taxon>
        <taxon>Bacillota</taxon>
        <taxon>Clostridia</taxon>
        <taxon>Eubacteriales</taxon>
        <taxon>Clostridiaceae</taxon>
        <taxon>Isachenkonia</taxon>
    </lineage>
</organism>
<proteinExistence type="predicted"/>
<dbReference type="AlphaFoldDB" id="A0AA43XJF8"/>
<sequence>MSTVRNLKTLLIGELQRLQRYHIMAASLVVTVIWIGVLQFTDVDDVTNIFPLLLFLDATAMSITLIGVSMFFEREEHTLKGLFVAPITKEEYMISKIIGNIVSNLQTLVILYLYAWIFKEINLNIFLLVLYVIIISIFHSMIGFLLAYRSKSFTELLTGVIKYMFIFLIPVVLEQVGVITGDLMTNLLYVLPTKASLLLLNSTTNGVETWEVFYGIFYLIALSLLLAVVIRKGFETFVAKESGI</sequence>
<dbReference type="EMBL" id="SUMG01000003">
    <property type="protein sequence ID" value="NBG87652.1"/>
    <property type="molecule type" value="Genomic_DNA"/>
</dbReference>
<keyword evidence="1" id="KW-1133">Transmembrane helix</keyword>
<feature type="transmembrane region" description="Helical" evidence="1">
    <location>
        <begin position="52"/>
        <end position="72"/>
    </location>
</feature>
<feature type="transmembrane region" description="Helical" evidence="1">
    <location>
        <begin position="123"/>
        <end position="148"/>
    </location>
</feature>
<dbReference type="Proteomes" id="UP000449710">
    <property type="component" value="Unassembled WGS sequence"/>
</dbReference>
<keyword evidence="3" id="KW-1185">Reference proteome</keyword>
<feature type="transmembrane region" description="Helical" evidence="1">
    <location>
        <begin position="93"/>
        <end position="117"/>
    </location>
</feature>
<evidence type="ECO:0000256" key="1">
    <source>
        <dbReference type="SAM" id="Phobius"/>
    </source>
</evidence>